<dbReference type="Pfam" id="PF00196">
    <property type="entry name" value="GerE"/>
    <property type="match status" value="1"/>
</dbReference>
<keyword evidence="2" id="KW-0805">Transcription regulation</keyword>
<gene>
    <name evidence="8" type="ORF">GCM10009560_42330</name>
</gene>
<dbReference type="PROSITE" id="PS50043">
    <property type="entry name" value="HTH_LUXR_2"/>
    <property type="match status" value="1"/>
</dbReference>
<evidence type="ECO:0000256" key="3">
    <source>
        <dbReference type="ARBA" id="ARBA00023125"/>
    </source>
</evidence>
<protein>
    <submittedName>
        <fullName evidence="8">Response regulator transcription factor</fullName>
    </submittedName>
</protein>
<feature type="domain" description="Response regulatory" evidence="7">
    <location>
        <begin position="16"/>
        <end position="135"/>
    </location>
</feature>
<dbReference type="Proteomes" id="UP001501578">
    <property type="component" value="Unassembled WGS sequence"/>
</dbReference>
<feature type="modified residue" description="4-aspartylphosphate" evidence="5">
    <location>
        <position position="66"/>
    </location>
</feature>
<dbReference type="PANTHER" id="PTHR43214:SF24">
    <property type="entry name" value="TRANSCRIPTIONAL REGULATORY PROTEIN NARL-RELATED"/>
    <property type="match status" value="1"/>
</dbReference>
<dbReference type="CDD" id="cd17535">
    <property type="entry name" value="REC_NarL-like"/>
    <property type="match status" value="1"/>
</dbReference>
<dbReference type="InterPro" id="IPR011006">
    <property type="entry name" value="CheY-like_superfamily"/>
</dbReference>
<dbReference type="PANTHER" id="PTHR43214">
    <property type="entry name" value="TWO-COMPONENT RESPONSE REGULATOR"/>
    <property type="match status" value="1"/>
</dbReference>
<dbReference type="InterPro" id="IPR039420">
    <property type="entry name" value="WalR-like"/>
</dbReference>
<dbReference type="PROSITE" id="PS00622">
    <property type="entry name" value="HTH_LUXR_1"/>
    <property type="match status" value="1"/>
</dbReference>
<keyword evidence="4" id="KW-0804">Transcription</keyword>
<dbReference type="SUPFAM" id="SSF46894">
    <property type="entry name" value="C-terminal effector domain of the bipartite response regulators"/>
    <property type="match status" value="1"/>
</dbReference>
<keyword evidence="1 5" id="KW-0597">Phosphoprotein</keyword>
<name>A0ABN1PYR0_9ACTN</name>
<dbReference type="InterPro" id="IPR000792">
    <property type="entry name" value="Tscrpt_reg_LuxR_C"/>
</dbReference>
<evidence type="ECO:0000256" key="4">
    <source>
        <dbReference type="ARBA" id="ARBA00023163"/>
    </source>
</evidence>
<evidence type="ECO:0000259" key="7">
    <source>
        <dbReference type="PROSITE" id="PS50110"/>
    </source>
</evidence>
<dbReference type="PROSITE" id="PS50110">
    <property type="entry name" value="RESPONSE_REGULATORY"/>
    <property type="match status" value="1"/>
</dbReference>
<evidence type="ECO:0000313" key="9">
    <source>
        <dbReference type="Proteomes" id="UP001501578"/>
    </source>
</evidence>
<keyword evidence="9" id="KW-1185">Reference proteome</keyword>
<evidence type="ECO:0000313" key="8">
    <source>
        <dbReference type="EMBL" id="GAA0934772.1"/>
    </source>
</evidence>
<evidence type="ECO:0000256" key="5">
    <source>
        <dbReference type="PROSITE-ProRule" id="PRU00169"/>
    </source>
</evidence>
<dbReference type="SMART" id="SM00421">
    <property type="entry name" value="HTH_LUXR"/>
    <property type="match status" value="1"/>
</dbReference>
<dbReference type="InterPro" id="IPR001789">
    <property type="entry name" value="Sig_transdc_resp-reg_receiver"/>
</dbReference>
<dbReference type="PRINTS" id="PR00038">
    <property type="entry name" value="HTHLUXR"/>
</dbReference>
<accession>A0ABN1PYR0</accession>
<evidence type="ECO:0000256" key="1">
    <source>
        <dbReference type="ARBA" id="ARBA00022553"/>
    </source>
</evidence>
<organism evidence="8 9">
    <name type="scientific">Nonomuraea longicatena</name>
    <dbReference type="NCBI Taxonomy" id="83682"/>
    <lineage>
        <taxon>Bacteria</taxon>
        <taxon>Bacillati</taxon>
        <taxon>Actinomycetota</taxon>
        <taxon>Actinomycetes</taxon>
        <taxon>Streptosporangiales</taxon>
        <taxon>Streptosporangiaceae</taxon>
        <taxon>Nonomuraea</taxon>
    </lineage>
</organism>
<dbReference type="SMART" id="SM00448">
    <property type="entry name" value="REC"/>
    <property type="match status" value="1"/>
</dbReference>
<proteinExistence type="predicted"/>
<evidence type="ECO:0000256" key="2">
    <source>
        <dbReference type="ARBA" id="ARBA00023015"/>
    </source>
</evidence>
<feature type="domain" description="HTH luxR-type" evidence="6">
    <location>
        <begin position="157"/>
        <end position="228"/>
    </location>
</feature>
<reference evidence="8 9" key="1">
    <citation type="journal article" date="2019" name="Int. J. Syst. Evol. Microbiol.">
        <title>The Global Catalogue of Microorganisms (GCM) 10K type strain sequencing project: providing services to taxonomists for standard genome sequencing and annotation.</title>
        <authorList>
            <consortium name="The Broad Institute Genomics Platform"/>
            <consortium name="The Broad Institute Genome Sequencing Center for Infectious Disease"/>
            <person name="Wu L."/>
            <person name="Ma J."/>
        </authorList>
    </citation>
    <scope>NUCLEOTIDE SEQUENCE [LARGE SCALE GENOMIC DNA]</scope>
    <source>
        <strain evidence="8 9">JCM 11136</strain>
    </source>
</reference>
<dbReference type="Gene3D" id="3.40.50.2300">
    <property type="match status" value="1"/>
</dbReference>
<dbReference type="CDD" id="cd06170">
    <property type="entry name" value="LuxR_C_like"/>
    <property type="match status" value="1"/>
</dbReference>
<evidence type="ECO:0000259" key="6">
    <source>
        <dbReference type="PROSITE" id="PS50043"/>
    </source>
</evidence>
<dbReference type="Pfam" id="PF00072">
    <property type="entry name" value="Response_reg"/>
    <property type="match status" value="1"/>
</dbReference>
<sequence>MPIGGTADNADMTVTRVVLADDDVLLREGLASLLQRSGLEVVGQAGDAGGLLELVRETRPALAVVDIRMPPTNTVEGLEAAARIREQHPEVGILVLSAYAEAEHAMRLLASGGGVGYLLKSRVTDVEEFVDTVRRVARGGSVVDPALVQELVSAQRRDDPLEVLSTREREVLSLMAEGRSNAGIARRLWVTEGTVEKHVRSILTKLGLTEADDDHRRVLAVLTFLDAH</sequence>
<keyword evidence="3" id="KW-0238">DNA-binding</keyword>
<dbReference type="EMBL" id="BAAAHQ010000022">
    <property type="protein sequence ID" value="GAA0934772.1"/>
    <property type="molecule type" value="Genomic_DNA"/>
</dbReference>
<dbReference type="SUPFAM" id="SSF52172">
    <property type="entry name" value="CheY-like"/>
    <property type="match status" value="1"/>
</dbReference>
<dbReference type="InterPro" id="IPR058245">
    <property type="entry name" value="NreC/VraR/RcsB-like_REC"/>
</dbReference>
<dbReference type="InterPro" id="IPR016032">
    <property type="entry name" value="Sig_transdc_resp-reg_C-effctor"/>
</dbReference>
<comment type="caution">
    <text evidence="8">The sequence shown here is derived from an EMBL/GenBank/DDBJ whole genome shotgun (WGS) entry which is preliminary data.</text>
</comment>